<evidence type="ECO:0000259" key="11">
    <source>
        <dbReference type="Pfam" id="PF00535"/>
    </source>
</evidence>
<evidence type="ECO:0000256" key="4">
    <source>
        <dbReference type="ARBA" id="ARBA00022676"/>
    </source>
</evidence>
<keyword evidence="5" id="KW-0808">Transferase</keyword>
<name>A0A0A0JXG3_9MICO</name>
<comment type="catalytic activity">
    <reaction evidence="9">
        <text>(2R)-3-phosphoglycerate + UDP-alpha-D-glucose = (2R)-2-O-(alpha-D-glucopyranosyl)-3-phospho-glycerate + UDP + H(+)</text>
        <dbReference type="Rhea" id="RHEA:31319"/>
        <dbReference type="ChEBI" id="CHEBI:15378"/>
        <dbReference type="ChEBI" id="CHEBI:58223"/>
        <dbReference type="ChEBI" id="CHEBI:58272"/>
        <dbReference type="ChEBI" id="CHEBI:58885"/>
        <dbReference type="ChEBI" id="CHEBI:62600"/>
        <dbReference type="EC" id="2.4.1.266"/>
    </reaction>
    <physiologicalReaction direction="left-to-right" evidence="9">
        <dbReference type="Rhea" id="RHEA:31320"/>
    </physiologicalReaction>
</comment>
<comment type="cofactor">
    <cofactor evidence="2">
        <name>Mg(2+)</name>
        <dbReference type="ChEBI" id="CHEBI:18420"/>
    </cofactor>
</comment>
<keyword evidence="13" id="KW-1185">Reference proteome</keyword>
<keyword evidence="6" id="KW-0460">Magnesium</keyword>
<dbReference type="Gene3D" id="3.90.550.10">
    <property type="entry name" value="Spore Coat Polysaccharide Biosynthesis Protein SpsA, Chain A"/>
    <property type="match status" value="1"/>
</dbReference>
<dbReference type="Proteomes" id="UP000030013">
    <property type="component" value="Unassembled WGS sequence"/>
</dbReference>
<dbReference type="AlphaFoldDB" id="A0A0A0JXG3"/>
<evidence type="ECO:0000313" key="12">
    <source>
        <dbReference type="EMBL" id="KGN41399.1"/>
    </source>
</evidence>
<evidence type="ECO:0000256" key="9">
    <source>
        <dbReference type="ARBA" id="ARBA00048689"/>
    </source>
</evidence>
<organism evidence="12 13">
    <name type="scientific">Knoellia aerolata DSM 18566</name>
    <dbReference type="NCBI Taxonomy" id="1385519"/>
    <lineage>
        <taxon>Bacteria</taxon>
        <taxon>Bacillati</taxon>
        <taxon>Actinomycetota</taxon>
        <taxon>Actinomycetes</taxon>
        <taxon>Micrococcales</taxon>
        <taxon>Intrasporangiaceae</taxon>
        <taxon>Knoellia</taxon>
    </lineage>
</organism>
<dbReference type="InterPro" id="IPR001173">
    <property type="entry name" value="Glyco_trans_2-like"/>
</dbReference>
<dbReference type="RefSeq" id="WP_035936414.1">
    <property type="nucleotide sequence ID" value="NZ_AVPL01000018.1"/>
</dbReference>
<dbReference type="SUPFAM" id="SSF53448">
    <property type="entry name" value="Nucleotide-diphospho-sugar transferases"/>
    <property type="match status" value="1"/>
</dbReference>
<dbReference type="GO" id="GO:0016757">
    <property type="term" value="F:glycosyltransferase activity"/>
    <property type="evidence" value="ECO:0007669"/>
    <property type="project" value="UniProtKB-KW"/>
</dbReference>
<dbReference type="PANTHER" id="PTHR48090">
    <property type="entry name" value="UNDECAPRENYL-PHOSPHATE 4-DEOXY-4-FORMAMIDO-L-ARABINOSE TRANSFERASE-RELATED"/>
    <property type="match status" value="1"/>
</dbReference>
<evidence type="ECO:0000256" key="8">
    <source>
        <dbReference type="ARBA" id="ARBA00040894"/>
    </source>
</evidence>
<comment type="caution">
    <text evidence="12">The sequence shown here is derived from an EMBL/GenBank/DDBJ whole genome shotgun (WGS) entry which is preliminary data.</text>
</comment>
<dbReference type="EC" id="2.4.1.266" evidence="7"/>
<sequence length="231" mass="24939">MTIVVVNWNTKEVTSDVVRAVRQLSPADVRILVVDNGSTDGSRELFHAWPGVEALLLRRNAGHGVALDLAMCAVRTKIAVTLDSDAIPLAEGWLEPAVSRVRSGDVLLCGLRARRDFVHPVYSAVDTATFLRRRLSFQTYVPLDVTPETVVWGENAWDTAELMTGRLDPSEVGFVERTANLVDGLPGMSTGDVVYHHGGVSRAANGTVDPAALVAWRVAIRRLTEAAASTG</sequence>
<evidence type="ECO:0000313" key="13">
    <source>
        <dbReference type="Proteomes" id="UP000030013"/>
    </source>
</evidence>
<evidence type="ECO:0000256" key="7">
    <source>
        <dbReference type="ARBA" id="ARBA00039022"/>
    </source>
</evidence>
<dbReference type="InterPro" id="IPR050256">
    <property type="entry name" value="Glycosyltransferase_2"/>
</dbReference>
<comment type="similarity">
    <text evidence="3">Belongs to the glycosyltransferase 2 family.</text>
</comment>
<evidence type="ECO:0000256" key="10">
    <source>
        <dbReference type="ARBA" id="ARBA00048997"/>
    </source>
</evidence>
<dbReference type="Pfam" id="PF00535">
    <property type="entry name" value="Glycos_transf_2"/>
    <property type="match status" value="1"/>
</dbReference>
<evidence type="ECO:0000256" key="2">
    <source>
        <dbReference type="ARBA" id="ARBA00001946"/>
    </source>
</evidence>
<evidence type="ECO:0000256" key="3">
    <source>
        <dbReference type="ARBA" id="ARBA00006739"/>
    </source>
</evidence>
<gene>
    <name evidence="12" type="ORF">N801_07565</name>
</gene>
<dbReference type="STRING" id="1385519.N801_07565"/>
<accession>A0A0A0JXG3</accession>
<dbReference type="PANTHER" id="PTHR48090:SF10">
    <property type="entry name" value="GLUCOSYL-3-PHOSPHOGLYCERATE SYNTHASE"/>
    <property type="match status" value="1"/>
</dbReference>
<dbReference type="EMBL" id="AVPL01000018">
    <property type="protein sequence ID" value="KGN41399.1"/>
    <property type="molecule type" value="Genomic_DNA"/>
</dbReference>
<feature type="domain" description="Glycosyltransferase 2-like" evidence="11">
    <location>
        <begin position="2"/>
        <end position="126"/>
    </location>
</feature>
<comment type="cofactor">
    <cofactor evidence="1">
        <name>Mn(2+)</name>
        <dbReference type="ChEBI" id="CHEBI:29035"/>
    </cofactor>
</comment>
<comment type="catalytic activity">
    <reaction evidence="10">
        <text>an NDP-alpha-D-glucose + (2R)-3-phosphoglycerate = (2R)-2-O-(alpha-D-glucopyranosyl)-3-phospho-glycerate + a ribonucleoside 5'-diphosphate + H(+)</text>
        <dbReference type="Rhea" id="RHEA:47244"/>
        <dbReference type="ChEBI" id="CHEBI:15378"/>
        <dbReference type="ChEBI" id="CHEBI:57930"/>
        <dbReference type="ChEBI" id="CHEBI:58272"/>
        <dbReference type="ChEBI" id="CHEBI:62600"/>
        <dbReference type="ChEBI" id="CHEBI:76533"/>
        <dbReference type="EC" id="2.4.1.266"/>
    </reaction>
    <physiologicalReaction direction="left-to-right" evidence="10">
        <dbReference type="Rhea" id="RHEA:47245"/>
    </physiologicalReaction>
</comment>
<dbReference type="eggNOG" id="COG1216">
    <property type="taxonomic scope" value="Bacteria"/>
</dbReference>
<dbReference type="InterPro" id="IPR029044">
    <property type="entry name" value="Nucleotide-diphossugar_trans"/>
</dbReference>
<proteinExistence type="inferred from homology"/>
<evidence type="ECO:0000256" key="1">
    <source>
        <dbReference type="ARBA" id="ARBA00001936"/>
    </source>
</evidence>
<reference evidence="12 13" key="1">
    <citation type="submission" date="2013-08" db="EMBL/GenBank/DDBJ databases">
        <title>The genome sequence of Knoellia aerolata.</title>
        <authorList>
            <person name="Zhu W."/>
            <person name="Wang G."/>
        </authorList>
    </citation>
    <scope>NUCLEOTIDE SEQUENCE [LARGE SCALE GENOMIC DNA]</scope>
    <source>
        <strain evidence="12 13">DSM 18566</strain>
    </source>
</reference>
<evidence type="ECO:0000256" key="6">
    <source>
        <dbReference type="ARBA" id="ARBA00022842"/>
    </source>
</evidence>
<keyword evidence="4" id="KW-0328">Glycosyltransferase</keyword>
<protein>
    <recommendedName>
        <fullName evidence="8">Glucosyl-3-phosphoglycerate synthase</fullName>
        <ecNumber evidence="7">2.4.1.266</ecNumber>
    </recommendedName>
</protein>
<evidence type="ECO:0000256" key="5">
    <source>
        <dbReference type="ARBA" id="ARBA00022679"/>
    </source>
</evidence>